<evidence type="ECO:0000256" key="1">
    <source>
        <dbReference type="SAM" id="SignalP"/>
    </source>
</evidence>
<name>A0A6L6QKQ2_9BURK</name>
<proteinExistence type="predicted"/>
<comment type="caution">
    <text evidence="2">The sequence shown here is derived from an EMBL/GenBank/DDBJ whole genome shotgun (WGS) entry which is preliminary data.</text>
</comment>
<protein>
    <recommendedName>
        <fullName evidence="4">DUF3617 family protein</fullName>
    </recommendedName>
</protein>
<dbReference type="EMBL" id="WNKX01000012">
    <property type="protein sequence ID" value="MTW12236.1"/>
    <property type="molecule type" value="Genomic_DNA"/>
</dbReference>
<keyword evidence="3" id="KW-1185">Reference proteome</keyword>
<keyword evidence="1" id="KW-0732">Signal</keyword>
<dbReference type="OrthoDB" id="8909301at2"/>
<accession>A0A6L6QKQ2</accession>
<sequence length="154" mass="16334">MIRVNCDTSKFMTTSGRLTPIAILLFAAINAQAKATDFSGSWTIDLRKPEEKARKAECGSAGFELRQNGNRVTGSHYMATVDCGQVNEGGAGTVQGSVSGNQAVLLVTSNRNGAVVKGVATLKNGTLYWEAEEEVKVGDPPGDDLILSQGMLKR</sequence>
<dbReference type="Proteomes" id="UP000472320">
    <property type="component" value="Unassembled WGS sequence"/>
</dbReference>
<evidence type="ECO:0000313" key="2">
    <source>
        <dbReference type="EMBL" id="MTW12236.1"/>
    </source>
</evidence>
<organism evidence="2 3">
    <name type="scientific">Massilia eburnea</name>
    <dbReference type="NCBI Taxonomy" id="1776165"/>
    <lineage>
        <taxon>Bacteria</taxon>
        <taxon>Pseudomonadati</taxon>
        <taxon>Pseudomonadota</taxon>
        <taxon>Betaproteobacteria</taxon>
        <taxon>Burkholderiales</taxon>
        <taxon>Oxalobacteraceae</taxon>
        <taxon>Telluria group</taxon>
        <taxon>Massilia</taxon>
    </lineage>
</organism>
<evidence type="ECO:0008006" key="4">
    <source>
        <dbReference type="Google" id="ProtNLM"/>
    </source>
</evidence>
<dbReference type="RefSeq" id="WP_155455176.1">
    <property type="nucleotide sequence ID" value="NZ_WNKX01000012.1"/>
</dbReference>
<feature type="signal peptide" evidence="1">
    <location>
        <begin position="1"/>
        <end position="33"/>
    </location>
</feature>
<gene>
    <name evidence="2" type="ORF">GM658_16645</name>
</gene>
<evidence type="ECO:0000313" key="3">
    <source>
        <dbReference type="Proteomes" id="UP000472320"/>
    </source>
</evidence>
<reference evidence="2 3" key="1">
    <citation type="submission" date="2019-11" db="EMBL/GenBank/DDBJ databases">
        <title>Type strains purchased from KCTC, JCM and DSMZ.</title>
        <authorList>
            <person name="Lu H."/>
        </authorList>
    </citation>
    <scope>NUCLEOTIDE SEQUENCE [LARGE SCALE GENOMIC DNA]</scope>
    <source>
        <strain evidence="2 3">JCM 31587</strain>
    </source>
</reference>
<feature type="chain" id="PRO_5027111060" description="DUF3617 family protein" evidence="1">
    <location>
        <begin position="34"/>
        <end position="154"/>
    </location>
</feature>
<dbReference type="AlphaFoldDB" id="A0A6L6QKQ2"/>